<dbReference type="KEGG" id="ppsc:EHS13_11825"/>
<dbReference type="Proteomes" id="UP000426246">
    <property type="component" value="Chromosome"/>
</dbReference>
<keyword evidence="1" id="KW-1133">Transmembrane helix</keyword>
<feature type="transmembrane region" description="Helical" evidence="1">
    <location>
        <begin position="56"/>
        <end position="79"/>
    </location>
</feature>
<keyword evidence="3" id="KW-1185">Reference proteome</keyword>
<accession>A0A6B8RJK6</accession>
<keyword evidence="1" id="KW-0812">Transmembrane</keyword>
<dbReference type="RefSeq" id="WP_155700555.1">
    <property type="nucleotide sequence ID" value="NZ_CP034235.1"/>
</dbReference>
<dbReference type="EMBL" id="CP034235">
    <property type="protein sequence ID" value="QGQ95518.1"/>
    <property type="molecule type" value="Genomic_DNA"/>
</dbReference>
<feature type="transmembrane region" description="Helical" evidence="1">
    <location>
        <begin position="86"/>
        <end position="105"/>
    </location>
</feature>
<feature type="transmembrane region" description="Helical" evidence="1">
    <location>
        <begin position="117"/>
        <end position="135"/>
    </location>
</feature>
<evidence type="ECO:0000313" key="2">
    <source>
        <dbReference type="EMBL" id="QGQ95518.1"/>
    </source>
</evidence>
<keyword evidence="1" id="KW-0472">Membrane</keyword>
<proteinExistence type="predicted"/>
<evidence type="ECO:0000256" key="1">
    <source>
        <dbReference type="SAM" id="Phobius"/>
    </source>
</evidence>
<sequence>MIVATIAANLILWFMPKHLTRQEMYCTWLVMVFITREADQFLDLVFHLYDQLGPGVQWQVIVLQTLFPGAIGTIFLNFMPQNRLKFIAYLIACMCFSVIFEWITILTDYLTYRQWTLWYSAGVYIIGIILLRYHLAFLRTNRKT</sequence>
<protein>
    <submittedName>
        <fullName evidence="2">Uncharacterized protein</fullName>
    </submittedName>
</protein>
<evidence type="ECO:0000313" key="3">
    <source>
        <dbReference type="Proteomes" id="UP000426246"/>
    </source>
</evidence>
<gene>
    <name evidence="2" type="ORF">EHS13_11825</name>
</gene>
<name>A0A6B8RJK6_9BACL</name>
<organism evidence="2 3">
    <name type="scientific">Paenibacillus psychroresistens</name>
    <dbReference type="NCBI Taxonomy" id="1778678"/>
    <lineage>
        <taxon>Bacteria</taxon>
        <taxon>Bacillati</taxon>
        <taxon>Bacillota</taxon>
        <taxon>Bacilli</taxon>
        <taxon>Bacillales</taxon>
        <taxon>Paenibacillaceae</taxon>
        <taxon>Paenibacillus</taxon>
    </lineage>
</organism>
<dbReference type="AlphaFoldDB" id="A0A6B8RJK6"/>
<reference evidence="3" key="1">
    <citation type="submission" date="2018-11" db="EMBL/GenBank/DDBJ databases">
        <title>Complete genome sequence of Paenibacillus sp. ML311-T8.</title>
        <authorList>
            <person name="Nam Y.-D."/>
            <person name="Kang J."/>
            <person name="Chung W.-H."/>
            <person name="Park Y.S."/>
        </authorList>
    </citation>
    <scope>NUCLEOTIDE SEQUENCE [LARGE SCALE GENOMIC DNA]</scope>
    <source>
        <strain evidence="3">ML311-T8</strain>
    </source>
</reference>